<evidence type="ECO:0000313" key="2">
    <source>
        <dbReference type="EMBL" id="VDM34348.1"/>
    </source>
</evidence>
<feature type="region of interest" description="Disordered" evidence="1">
    <location>
        <begin position="1"/>
        <end position="21"/>
    </location>
</feature>
<protein>
    <submittedName>
        <fullName evidence="2 4">Uncharacterized protein</fullName>
    </submittedName>
</protein>
<dbReference type="WBParaSite" id="TTAC_0000953201-mRNA-1">
    <property type="protein sequence ID" value="TTAC_0000953201-mRNA-1"/>
    <property type="gene ID" value="TTAC_0000953201"/>
</dbReference>
<keyword evidence="3" id="KW-1185">Reference proteome</keyword>
<evidence type="ECO:0000256" key="1">
    <source>
        <dbReference type="SAM" id="MobiDB-lite"/>
    </source>
</evidence>
<reference evidence="4" key="1">
    <citation type="submission" date="2017-02" db="UniProtKB">
        <authorList>
            <consortium name="WormBaseParasite"/>
        </authorList>
    </citation>
    <scope>IDENTIFICATION</scope>
</reference>
<feature type="compositionally biased region" description="Basic and acidic residues" evidence="1">
    <location>
        <begin position="1"/>
        <end position="17"/>
    </location>
</feature>
<feature type="compositionally biased region" description="Basic and acidic residues" evidence="1">
    <location>
        <begin position="191"/>
        <end position="200"/>
    </location>
</feature>
<dbReference type="OrthoDB" id="10530979at2759"/>
<reference evidence="2 3" key="2">
    <citation type="submission" date="2018-11" db="EMBL/GenBank/DDBJ databases">
        <authorList>
            <consortium name="Pathogen Informatics"/>
        </authorList>
    </citation>
    <scope>NUCLEOTIDE SEQUENCE [LARGE SCALE GENOMIC DNA]</scope>
</reference>
<dbReference type="STRING" id="6205.A0A0R3X7K7"/>
<dbReference type="EMBL" id="UYWX01020860">
    <property type="protein sequence ID" value="VDM34348.1"/>
    <property type="molecule type" value="Genomic_DNA"/>
</dbReference>
<sequence length="219" mass="24245">MAKTKDGNKSQELRSENPDVSILCPSNFLYPSGQGSLGDTLRNDSIELGETGHINYRTGSFLGTFTDHTVDSRKNRKSNVSSSSPKSRSGQTLNDYLISRQLDGAVLPVDENNKQSFAKVDTGKPLNPKVPIELSRTAELDPVLALLQSDVSQLDEFRNNFREQSVRGKKTWKVPPPVVSHRTKKGAANHTLERRRDSKENPAPSLLIKQEDVSSPHLP</sequence>
<dbReference type="AlphaFoldDB" id="A0A0R3X7K7"/>
<feature type="compositionally biased region" description="Basic and acidic residues" evidence="1">
    <location>
        <begin position="209"/>
        <end position="219"/>
    </location>
</feature>
<proteinExistence type="predicted"/>
<evidence type="ECO:0000313" key="3">
    <source>
        <dbReference type="Proteomes" id="UP000274429"/>
    </source>
</evidence>
<accession>A0A0R3X7K7</accession>
<feature type="region of interest" description="Disordered" evidence="1">
    <location>
        <begin position="165"/>
        <end position="219"/>
    </location>
</feature>
<organism evidence="4">
    <name type="scientific">Hydatigena taeniaeformis</name>
    <name type="common">Feline tapeworm</name>
    <name type="synonym">Taenia taeniaeformis</name>
    <dbReference type="NCBI Taxonomy" id="6205"/>
    <lineage>
        <taxon>Eukaryota</taxon>
        <taxon>Metazoa</taxon>
        <taxon>Spiralia</taxon>
        <taxon>Lophotrochozoa</taxon>
        <taxon>Platyhelminthes</taxon>
        <taxon>Cestoda</taxon>
        <taxon>Eucestoda</taxon>
        <taxon>Cyclophyllidea</taxon>
        <taxon>Taeniidae</taxon>
        <taxon>Hydatigera</taxon>
    </lineage>
</organism>
<feature type="compositionally biased region" description="Low complexity" evidence="1">
    <location>
        <begin position="78"/>
        <end position="89"/>
    </location>
</feature>
<feature type="region of interest" description="Disordered" evidence="1">
    <location>
        <begin position="65"/>
        <end position="93"/>
    </location>
</feature>
<gene>
    <name evidence="2" type="ORF">TTAC_LOCUS9517</name>
</gene>
<dbReference type="Proteomes" id="UP000274429">
    <property type="component" value="Unassembled WGS sequence"/>
</dbReference>
<evidence type="ECO:0000313" key="4">
    <source>
        <dbReference type="WBParaSite" id="TTAC_0000953201-mRNA-1"/>
    </source>
</evidence>
<name>A0A0R3X7K7_HYDTA</name>